<reference evidence="1 2" key="1">
    <citation type="journal article" date="2016" name="Nat. Commun.">
        <title>Thousands of microbial genomes shed light on interconnected biogeochemical processes in an aquifer system.</title>
        <authorList>
            <person name="Anantharaman K."/>
            <person name="Brown C.T."/>
            <person name="Hug L.A."/>
            <person name="Sharon I."/>
            <person name="Castelle C.J."/>
            <person name="Probst A.J."/>
            <person name="Thomas B.C."/>
            <person name="Singh A."/>
            <person name="Wilkins M.J."/>
            <person name="Karaoz U."/>
            <person name="Brodie E.L."/>
            <person name="Williams K.H."/>
            <person name="Hubbard S.S."/>
            <person name="Banfield J.F."/>
        </authorList>
    </citation>
    <scope>NUCLEOTIDE SEQUENCE [LARGE SCALE GENOMIC DNA]</scope>
</reference>
<name>A0A1F5WC50_9BACT</name>
<sequence length="64" mass="7467">MLNKSKNNAKWRFRGMRLTELDKVADDPIWNAEETKLIYAYPIPQDESVLKKNAALAKNFLNKD</sequence>
<accession>A0A1F5WC50</accession>
<dbReference type="AlphaFoldDB" id="A0A1F5WC50"/>
<evidence type="ECO:0000313" key="2">
    <source>
        <dbReference type="Proteomes" id="UP000178743"/>
    </source>
</evidence>
<organism evidence="1 2">
    <name type="scientific">Candidatus Giovannonibacteria bacterium RIFCSPHIGHO2_02_FULL_45_40</name>
    <dbReference type="NCBI Taxonomy" id="1798337"/>
    <lineage>
        <taxon>Bacteria</taxon>
        <taxon>Candidatus Giovannoniibacteriota</taxon>
    </lineage>
</organism>
<proteinExistence type="predicted"/>
<comment type="caution">
    <text evidence="1">The sequence shown here is derived from an EMBL/GenBank/DDBJ whole genome shotgun (WGS) entry which is preliminary data.</text>
</comment>
<evidence type="ECO:0000313" key="1">
    <source>
        <dbReference type="EMBL" id="OGF72851.1"/>
    </source>
</evidence>
<protein>
    <submittedName>
        <fullName evidence="1">Uncharacterized protein</fullName>
    </submittedName>
</protein>
<gene>
    <name evidence="1" type="ORF">A3C05_01990</name>
</gene>
<dbReference type="Proteomes" id="UP000178743">
    <property type="component" value="Unassembled WGS sequence"/>
</dbReference>
<dbReference type="EMBL" id="MFHP01000006">
    <property type="protein sequence ID" value="OGF72851.1"/>
    <property type="molecule type" value="Genomic_DNA"/>
</dbReference>